<dbReference type="STRING" id="83560.NC80_02425"/>
<evidence type="ECO:0000313" key="2">
    <source>
        <dbReference type="EMBL" id="AJR10560.1"/>
    </source>
</evidence>
<feature type="transmembrane region" description="Helical" evidence="1">
    <location>
        <begin position="36"/>
        <end position="58"/>
    </location>
</feature>
<proteinExistence type="predicted"/>
<evidence type="ECO:0000256" key="1">
    <source>
        <dbReference type="SAM" id="Phobius"/>
    </source>
</evidence>
<dbReference type="KEGG" id="cmx:DNC_02445"/>
<dbReference type="NCBIfam" id="NF047333">
    <property type="entry name" value="Chlam_inc_CT214"/>
    <property type="match status" value="1"/>
</dbReference>
<keyword evidence="1" id="KW-0472">Membrane</keyword>
<evidence type="ECO:0000313" key="3">
    <source>
        <dbReference type="Proteomes" id="UP000260363"/>
    </source>
</evidence>
<dbReference type="OMA" id="AKICNAK"/>
<keyword evidence="1" id="KW-0812">Transmembrane</keyword>
<dbReference type="RefSeq" id="WP_010230576.1">
    <property type="nucleotide sequence ID" value="NZ_CP007217.1"/>
</dbReference>
<protein>
    <submittedName>
        <fullName evidence="2">Putative inclusion membrane protein</fullName>
    </submittedName>
</protein>
<dbReference type="Proteomes" id="UP000260363">
    <property type="component" value="Chromosome"/>
</dbReference>
<dbReference type="KEGG" id="cmm:NC80_02425"/>
<dbReference type="KEGG" id="cmg:NC81_02440"/>
<name>A0A069ZY81_CHLMR</name>
<keyword evidence="1" id="KW-1133">Transmembrane helix</keyword>
<dbReference type="EMBL" id="CP007217">
    <property type="protein sequence ID" value="AJR10560.1"/>
    <property type="molecule type" value="Genomic_DNA"/>
</dbReference>
<gene>
    <name evidence="2" type="ORF">BD36_02610</name>
</gene>
<dbReference type="GeneID" id="1245844"/>
<sequence length="549" mass="60005">MQAGLPLNPSDSARGVSPLLETQCNQAMARSRQSQIVGLISAIAAAAMLLLLVVALSVPGFPVAATLVAGSLLVLSIIALTASFLVYIANAQLVAIRIKLLSTELQDYFSESSIVESIRKGLDTSVPVVLGQPDDPLPNRIGIKSTGVRVCNKNILVACKKYKQCLEKVGREFSLVCEGISDVIPTAKEKPCLIEVSHLAGVFLFSFSPDKNPILKITRHAEKMLQSQDGVSNGTIWLCGALADPQKYASPFLSLLEKTRQGILANPDLQNNQERKLALEAALLTMNIFLSGWCLGNPEHNQYVATQVAESYKDSTLRNRILDLLGTGNVISALALASAQNLTKQFSWASGIQKVLREDEKENRSKQEKKEEVCCLYSEIDPCRCLGALPKQFESRSPDGQEPPAQQLTKLLKDFNDAIPSGVIGVIAKASSSNLQADFAGVLDTFRKLQVLFENYPPLCEQNILLWLKASLEQVGLQRKLRTFLPSSERKLLEKVLSIFVLGLYVRGMFSVGQVEQLAKICNAKDSTCFARLVNNFSLIRTALPTLFN</sequence>
<dbReference type="AlphaFoldDB" id="A0A069ZY81"/>
<accession>A0A069ZY81</accession>
<organism evidence="2 3">
    <name type="scientific">Chlamydia muridarum</name>
    <dbReference type="NCBI Taxonomy" id="83560"/>
    <lineage>
        <taxon>Bacteria</taxon>
        <taxon>Pseudomonadati</taxon>
        <taxon>Chlamydiota</taxon>
        <taxon>Chlamydiia</taxon>
        <taxon>Chlamydiales</taxon>
        <taxon>Chlamydiaceae</taxon>
        <taxon>Chlamydia/Chlamydophila group</taxon>
        <taxon>Chlamydia</taxon>
    </lineage>
</organism>
<reference evidence="2 3" key="1">
    <citation type="submission" date="2014-02" db="EMBL/GenBank/DDBJ databases">
        <authorList>
            <person name="Chen C."/>
            <person name="Conrad T.A."/>
            <person name="Zhou Z."/>
            <person name="Lai Z."/>
            <person name="Zhong G."/>
        </authorList>
    </citation>
    <scope>NUCLEOTIDE SEQUENCE [LARGE SCALE GENOMIC DNA]</scope>
    <source>
        <strain evidence="2 3">Nigg3-28</strain>
    </source>
</reference>
<dbReference type="PATRIC" id="fig|83560.10.peg.498"/>
<feature type="transmembrane region" description="Helical" evidence="1">
    <location>
        <begin position="64"/>
        <end position="89"/>
    </location>
</feature>